<feature type="transmembrane region" description="Helical" evidence="5">
    <location>
        <begin position="77"/>
        <end position="95"/>
    </location>
</feature>
<keyword evidence="3" id="KW-0413">Isomerase</keyword>
<feature type="region of interest" description="Disordered" evidence="4">
    <location>
        <begin position="104"/>
        <end position="139"/>
    </location>
</feature>
<dbReference type="InterPro" id="IPR044665">
    <property type="entry name" value="E_coli_cyclophilin_A-like"/>
</dbReference>
<dbReference type="EC" id="5.2.1.8" evidence="1"/>
<name>A0A7R9VVS6_9STRA</name>
<keyword evidence="2" id="KW-0697">Rotamase</keyword>
<keyword evidence="5" id="KW-1133">Transmembrane helix</keyword>
<evidence type="ECO:0000256" key="5">
    <source>
        <dbReference type="SAM" id="Phobius"/>
    </source>
</evidence>
<keyword evidence="5" id="KW-0812">Transmembrane</keyword>
<keyword evidence="5" id="KW-0472">Membrane</keyword>
<dbReference type="AlphaFoldDB" id="A0A7R9VVS6"/>
<reference evidence="7" key="1">
    <citation type="submission" date="2021-01" db="EMBL/GenBank/DDBJ databases">
        <authorList>
            <person name="Corre E."/>
            <person name="Pelletier E."/>
            <person name="Niang G."/>
            <person name="Scheremetjew M."/>
            <person name="Finn R."/>
            <person name="Kale V."/>
            <person name="Holt S."/>
            <person name="Cochrane G."/>
            <person name="Meng A."/>
            <person name="Brown T."/>
            <person name="Cohen L."/>
        </authorList>
    </citation>
    <scope>NUCLEOTIDE SEQUENCE</scope>
    <source>
        <strain evidence="7">CCMP147</strain>
    </source>
</reference>
<feature type="domain" description="PPIase cyclophilin-type" evidence="6">
    <location>
        <begin position="158"/>
        <end position="276"/>
    </location>
</feature>
<feature type="compositionally biased region" description="Polar residues" evidence="4">
    <location>
        <begin position="104"/>
        <end position="125"/>
    </location>
</feature>
<dbReference type="EMBL" id="HBED01016144">
    <property type="protein sequence ID" value="CAD8306726.1"/>
    <property type="molecule type" value="Transcribed_RNA"/>
</dbReference>
<dbReference type="InterPro" id="IPR029000">
    <property type="entry name" value="Cyclophilin-like_dom_sf"/>
</dbReference>
<evidence type="ECO:0000256" key="2">
    <source>
        <dbReference type="ARBA" id="ARBA00023110"/>
    </source>
</evidence>
<dbReference type="PROSITE" id="PS50072">
    <property type="entry name" value="CSA_PPIASE_2"/>
    <property type="match status" value="1"/>
</dbReference>
<evidence type="ECO:0000313" key="7">
    <source>
        <dbReference type="EMBL" id="CAD8306726.1"/>
    </source>
</evidence>
<evidence type="ECO:0000256" key="1">
    <source>
        <dbReference type="ARBA" id="ARBA00013194"/>
    </source>
</evidence>
<protein>
    <recommendedName>
        <fullName evidence="1">peptidylprolyl isomerase</fullName>
        <ecNumber evidence="1">5.2.1.8</ecNumber>
    </recommendedName>
</protein>
<evidence type="ECO:0000256" key="4">
    <source>
        <dbReference type="SAM" id="MobiDB-lite"/>
    </source>
</evidence>
<sequence>MMRDEEDGGAKGIELSRVTAQMDDDDESAGSAESGFSNDENMENPIQEIAEKGEITLQAIEMDAEYVMNLRKKKRRAIVSMILMIVVAMFVAVYWRGKNYQSNKVTPSSVGKNHQSSKNAPSSGESLAGNGSHKDDKEENEGRLIKFYVDNLDGVEGNAGEFVIMTRPSWAPIGVQRFEELTEKKFWNGCSAFRVLPHFVSQFGINGDPKTQSGWTDKALKDDPVAASNTRGTVSFATSGKDTRTTQVFINTASNKRLDKMGFSPIGEVVEGMEEVVDRFYSGYGEGPPDGNGPDQGRIQKKGDDYLKRKFPKLSYFTKAEFVD</sequence>
<evidence type="ECO:0000259" key="6">
    <source>
        <dbReference type="PROSITE" id="PS50072"/>
    </source>
</evidence>
<dbReference type="PANTHER" id="PTHR43246">
    <property type="entry name" value="PEPTIDYL-PROLYL CIS-TRANS ISOMERASE CYP38, CHLOROPLASTIC"/>
    <property type="match status" value="1"/>
</dbReference>
<dbReference type="InterPro" id="IPR002130">
    <property type="entry name" value="Cyclophilin-type_PPIase_dom"/>
</dbReference>
<dbReference type="Gene3D" id="2.40.100.10">
    <property type="entry name" value="Cyclophilin-like"/>
    <property type="match status" value="1"/>
</dbReference>
<gene>
    <name evidence="7" type="ORF">TDUB1175_LOCUS8027</name>
</gene>
<accession>A0A7R9VVS6</accession>
<proteinExistence type="predicted"/>
<feature type="region of interest" description="Disordered" evidence="4">
    <location>
        <begin position="282"/>
        <end position="303"/>
    </location>
</feature>
<dbReference type="Pfam" id="PF00160">
    <property type="entry name" value="Pro_isomerase"/>
    <property type="match status" value="1"/>
</dbReference>
<dbReference type="SUPFAM" id="SSF50891">
    <property type="entry name" value="Cyclophilin-like"/>
    <property type="match status" value="1"/>
</dbReference>
<feature type="region of interest" description="Disordered" evidence="4">
    <location>
        <begin position="1"/>
        <end position="41"/>
    </location>
</feature>
<dbReference type="GO" id="GO:0003755">
    <property type="term" value="F:peptidyl-prolyl cis-trans isomerase activity"/>
    <property type="evidence" value="ECO:0007669"/>
    <property type="project" value="UniProtKB-KW"/>
</dbReference>
<evidence type="ECO:0000256" key="3">
    <source>
        <dbReference type="ARBA" id="ARBA00023235"/>
    </source>
</evidence>
<organism evidence="7">
    <name type="scientific">Pseudictyota dubia</name>
    <dbReference type="NCBI Taxonomy" id="2749911"/>
    <lineage>
        <taxon>Eukaryota</taxon>
        <taxon>Sar</taxon>
        <taxon>Stramenopiles</taxon>
        <taxon>Ochrophyta</taxon>
        <taxon>Bacillariophyta</taxon>
        <taxon>Mediophyceae</taxon>
        <taxon>Biddulphiophycidae</taxon>
        <taxon>Eupodiscales</taxon>
        <taxon>Odontellaceae</taxon>
        <taxon>Pseudictyota</taxon>
    </lineage>
</organism>